<reference evidence="1" key="1">
    <citation type="submission" date="2025-08" db="UniProtKB">
        <authorList>
            <consortium name="Ensembl"/>
        </authorList>
    </citation>
    <scope>IDENTIFICATION</scope>
</reference>
<dbReference type="Proteomes" id="UP000472269">
    <property type="component" value="Unplaced"/>
</dbReference>
<proteinExistence type="predicted"/>
<name>A0A663MQ37_ATHCN</name>
<organism evidence="1 2">
    <name type="scientific">Athene cunicularia</name>
    <name type="common">Burrowing owl</name>
    <name type="synonym">Speotyto cunicularia</name>
    <dbReference type="NCBI Taxonomy" id="194338"/>
    <lineage>
        <taxon>Eukaryota</taxon>
        <taxon>Metazoa</taxon>
        <taxon>Chordata</taxon>
        <taxon>Craniata</taxon>
        <taxon>Vertebrata</taxon>
        <taxon>Euteleostomi</taxon>
        <taxon>Archelosauria</taxon>
        <taxon>Archosauria</taxon>
        <taxon>Dinosauria</taxon>
        <taxon>Saurischia</taxon>
        <taxon>Theropoda</taxon>
        <taxon>Coelurosauria</taxon>
        <taxon>Aves</taxon>
        <taxon>Neognathae</taxon>
        <taxon>Neoaves</taxon>
        <taxon>Telluraves</taxon>
        <taxon>Strigiformes</taxon>
        <taxon>Strigidae</taxon>
        <taxon>Athene</taxon>
    </lineage>
</organism>
<evidence type="ECO:0000313" key="1">
    <source>
        <dbReference type="Ensembl" id="ENSACUP00000014615.1"/>
    </source>
</evidence>
<protein>
    <submittedName>
        <fullName evidence="1">Uncharacterized protein</fullName>
    </submittedName>
</protein>
<dbReference type="Ensembl" id="ENSACUT00000015603.1">
    <property type="protein sequence ID" value="ENSACUP00000014615.1"/>
    <property type="gene ID" value="ENSACUG00000009838.1"/>
</dbReference>
<sequence length="157" mass="16886">MRKNAYAALPECHPLVICSTDGLPLCLEALFQSTIHSCNKLPITGSTDTIGPLYSEALIPILQCSQNSPISSFCKQFFIATKIHREDLVLKLISTELTELQPQHLSCRGLVCSEGGCANSAVRHTGPSTSTAPCTGQSLHRACLVLLVPPQSRALQN</sequence>
<keyword evidence="2" id="KW-1185">Reference proteome</keyword>
<reference evidence="1" key="2">
    <citation type="submission" date="2025-09" db="UniProtKB">
        <authorList>
            <consortium name="Ensembl"/>
        </authorList>
    </citation>
    <scope>IDENTIFICATION</scope>
</reference>
<dbReference type="AlphaFoldDB" id="A0A663MQ37"/>
<evidence type="ECO:0000313" key="2">
    <source>
        <dbReference type="Proteomes" id="UP000472269"/>
    </source>
</evidence>
<accession>A0A663MQ37</accession>